<sequence precursor="true">MFALAAALLVAPAFAPQPPGVEVIIEPHPPGGGFGFGGGGFGFGGRMAPAGSPTGETFLHGQGAGVLISPDGSQIWGWSAAVGDLVPLPVAVPEADRGNVQPVVGQGVVMFVTGGSVYAFGGASGEWGSHPIGERATATPIVGSHVAAIRTADGVYAYSGLTGSGGLHPLDADERIDGPAVGGNYVRVASERAFGLFSAKAGKWGSVRYERAEPQPTPEVPGQPGPGEPNDPEIDRSSSDPNADEPSVDPEA</sequence>
<feature type="compositionally biased region" description="Acidic residues" evidence="1">
    <location>
        <begin position="242"/>
        <end position="252"/>
    </location>
</feature>
<reference evidence="3 4" key="1">
    <citation type="submission" date="2019-02" db="EMBL/GenBank/DDBJ databases">
        <title>Deep-cultivation of Planctomycetes and their phenomic and genomic characterization uncovers novel biology.</title>
        <authorList>
            <person name="Wiegand S."/>
            <person name="Jogler M."/>
            <person name="Boedeker C."/>
            <person name="Pinto D."/>
            <person name="Vollmers J."/>
            <person name="Rivas-Marin E."/>
            <person name="Kohn T."/>
            <person name="Peeters S.H."/>
            <person name="Heuer A."/>
            <person name="Rast P."/>
            <person name="Oberbeckmann S."/>
            <person name="Bunk B."/>
            <person name="Jeske O."/>
            <person name="Meyerdierks A."/>
            <person name="Storesund J.E."/>
            <person name="Kallscheuer N."/>
            <person name="Luecker S."/>
            <person name="Lage O.M."/>
            <person name="Pohl T."/>
            <person name="Merkel B.J."/>
            <person name="Hornburger P."/>
            <person name="Mueller R.-W."/>
            <person name="Bruemmer F."/>
            <person name="Labrenz M."/>
            <person name="Spormann A.M."/>
            <person name="Op den Camp H."/>
            <person name="Overmann J."/>
            <person name="Amann R."/>
            <person name="Jetten M.S.M."/>
            <person name="Mascher T."/>
            <person name="Medema M.H."/>
            <person name="Devos D.P."/>
            <person name="Kaster A.-K."/>
            <person name="Ovreas L."/>
            <person name="Rohde M."/>
            <person name="Galperin M.Y."/>
            <person name="Jogler C."/>
        </authorList>
    </citation>
    <scope>NUCLEOTIDE SEQUENCE [LARGE SCALE GENOMIC DNA]</scope>
    <source>
        <strain evidence="3 4">CA12</strain>
    </source>
</reference>
<feature type="compositionally biased region" description="Pro residues" evidence="1">
    <location>
        <begin position="215"/>
        <end position="229"/>
    </location>
</feature>
<name>A0A517PFR5_9PLAN</name>
<dbReference type="KEGG" id="acaf:CA12_43610"/>
<keyword evidence="2" id="KW-0732">Signal</keyword>
<evidence type="ECO:0000256" key="1">
    <source>
        <dbReference type="SAM" id="MobiDB-lite"/>
    </source>
</evidence>
<feature type="signal peptide" evidence="2">
    <location>
        <begin position="1"/>
        <end position="15"/>
    </location>
</feature>
<keyword evidence="4" id="KW-1185">Reference proteome</keyword>
<protein>
    <submittedName>
        <fullName evidence="3">Uncharacterized protein</fullName>
    </submittedName>
</protein>
<dbReference type="EMBL" id="CP036265">
    <property type="protein sequence ID" value="QDT18220.1"/>
    <property type="molecule type" value="Genomic_DNA"/>
</dbReference>
<feature type="chain" id="PRO_5021999095" evidence="2">
    <location>
        <begin position="16"/>
        <end position="252"/>
    </location>
</feature>
<evidence type="ECO:0000256" key="2">
    <source>
        <dbReference type="SAM" id="SignalP"/>
    </source>
</evidence>
<gene>
    <name evidence="3" type="ORF">CA12_43610</name>
</gene>
<dbReference type="Proteomes" id="UP000318741">
    <property type="component" value="Chromosome"/>
</dbReference>
<accession>A0A517PFR5</accession>
<dbReference type="AlphaFoldDB" id="A0A517PFR5"/>
<evidence type="ECO:0000313" key="3">
    <source>
        <dbReference type="EMBL" id="QDT18220.1"/>
    </source>
</evidence>
<proteinExistence type="predicted"/>
<organism evidence="3 4">
    <name type="scientific">Alienimonas californiensis</name>
    <dbReference type="NCBI Taxonomy" id="2527989"/>
    <lineage>
        <taxon>Bacteria</taxon>
        <taxon>Pseudomonadati</taxon>
        <taxon>Planctomycetota</taxon>
        <taxon>Planctomycetia</taxon>
        <taxon>Planctomycetales</taxon>
        <taxon>Planctomycetaceae</taxon>
        <taxon>Alienimonas</taxon>
    </lineage>
</organism>
<dbReference type="RefSeq" id="WP_145361180.1">
    <property type="nucleotide sequence ID" value="NZ_CP036265.1"/>
</dbReference>
<evidence type="ECO:0000313" key="4">
    <source>
        <dbReference type="Proteomes" id="UP000318741"/>
    </source>
</evidence>
<feature type="region of interest" description="Disordered" evidence="1">
    <location>
        <begin position="208"/>
        <end position="252"/>
    </location>
</feature>